<dbReference type="EMBL" id="JACIGM010000002">
    <property type="protein sequence ID" value="MBB4273392.1"/>
    <property type="molecule type" value="Genomic_DNA"/>
</dbReference>
<name>A0A7W6RJF8_9HYPH</name>
<dbReference type="AlphaFoldDB" id="A0A7W6RJF8"/>
<dbReference type="RefSeq" id="WP_183923640.1">
    <property type="nucleotide sequence ID" value="NZ_JACIGM010000002.1"/>
</dbReference>
<organism evidence="2 3">
    <name type="scientific">Rhizobium mongolense</name>
    <dbReference type="NCBI Taxonomy" id="57676"/>
    <lineage>
        <taxon>Bacteria</taxon>
        <taxon>Pseudomonadati</taxon>
        <taxon>Pseudomonadota</taxon>
        <taxon>Alphaproteobacteria</taxon>
        <taxon>Hyphomicrobiales</taxon>
        <taxon>Rhizobiaceae</taxon>
        <taxon>Rhizobium/Agrobacterium group</taxon>
        <taxon>Rhizobium</taxon>
    </lineage>
</organism>
<proteinExistence type="predicted"/>
<protein>
    <submittedName>
        <fullName evidence="2">Uncharacterized protein</fullName>
    </submittedName>
</protein>
<evidence type="ECO:0000313" key="3">
    <source>
        <dbReference type="Proteomes" id="UP000533641"/>
    </source>
</evidence>
<feature type="region of interest" description="Disordered" evidence="1">
    <location>
        <begin position="1"/>
        <end position="27"/>
    </location>
</feature>
<comment type="caution">
    <text evidence="2">The sequence shown here is derived from an EMBL/GenBank/DDBJ whole genome shotgun (WGS) entry which is preliminary data.</text>
</comment>
<gene>
    <name evidence="2" type="ORF">GGE12_001146</name>
</gene>
<reference evidence="2 3" key="1">
    <citation type="submission" date="2020-08" db="EMBL/GenBank/DDBJ databases">
        <title>Genomic Encyclopedia of Type Strains, Phase IV (KMG-V): Genome sequencing to study the core and pangenomes of soil and plant-associated prokaryotes.</title>
        <authorList>
            <person name="Whitman W."/>
        </authorList>
    </citation>
    <scope>NUCLEOTIDE SEQUENCE [LARGE SCALE GENOMIC DNA]</scope>
    <source>
        <strain evidence="2 3">SEMIA 402</strain>
    </source>
</reference>
<feature type="compositionally biased region" description="Low complexity" evidence="1">
    <location>
        <begin position="1"/>
        <end position="13"/>
    </location>
</feature>
<evidence type="ECO:0000313" key="2">
    <source>
        <dbReference type="EMBL" id="MBB4273392.1"/>
    </source>
</evidence>
<sequence>MVGATVGQAAAAGDLTPVSEAAPDVGGQPVGYLTTFQRNHSGTSMPSSWDGALPLQVLTC</sequence>
<evidence type="ECO:0000256" key="1">
    <source>
        <dbReference type="SAM" id="MobiDB-lite"/>
    </source>
</evidence>
<dbReference type="Proteomes" id="UP000533641">
    <property type="component" value="Unassembled WGS sequence"/>
</dbReference>
<accession>A0A7W6RJF8</accession>